<gene>
    <name evidence="1" type="ORF">DEBURN_LOCUS4397</name>
</gene>
<reference evidence="1" key="1">
    <citation type="submission" date="2021-06" db="EMBL/GenBank/DDBJ databases">
        <authorList>
            <person name="Kallberg Y."/>
            <person name="Tangrot J."/>
            <person name="Rosling A."/>
        </authorList>
    </citation>
    <scope>NUCLEOTIDE SEQUENCE</scope>
    <source>
        <strain evidence="1">AZ414A</strain>
    </source>
</reference>
<comment type="caution">
    <text evidence="1">The sequence shown here is derived from an EMBL/GenBank/DDBJ whole genome shotgun (WGS) entry which is preliminary data.</text>
</comment>
<protein>
    <submittedName>
        <fullName evidence="1">10037_t:CDS:1</fullName>
    </submittedName>
</protein>
<dbReference type="AlphaFoldDB" id="A0A9N8WSY2"/>
<proteinExistence type="predicted"/>
<sequence length="67" mass="8068">MVTRTERQTSPDIRVYYEFYPEQQQQEESSHLINFDIDYWSGKLRNSLHTAVHYAKLCFSVLSEQRP</sequence>
<dbReference type="EMBL" id="CAJVPK010000331">
    <property type="protein sequence ID" value="CAG8495474.1"/>
    <property type="molecule type" value="Genomic_DNA"/>
</dbReference>
<evidence type="ECO:0000313" key="2">
    <source>
        <dbReference type="Proteomes" id="UP000789706"/>
    </source>
</evidence>
<dbReference type="Proteomes" id="UP000789706">
    <property type="component" value="Unassembled WGS sequence"/>
</dbReference>
<name>A0A9N8WSY2_9GLOM</name>
<organism evidence="1 2">
    <name type="scientific">Diversispora eburnea</name>
    <dbReference type="NCBI Taxonomy" id="1213867"/>
    <lineage>
        <taxon>Eukaryota</taxon>
        <taxon>Fungi</taxon>
        <taxon>Fungi incertae sedis</taxon>
        <taxon>Mucoromycota</taxon>
        <taxon>Glomeromycotina</taxon>
        <taxon>Glomeromycetes</taxon>
        <taxon>Diversisporales</taxon>
        <taxon>Diversisporaceae</taxon>
        <taxon>Diversispora</taxon>
    </lineage>
</organism>
<keyword evidence="2" id="KW-1185">Reference proteome</keyword>
<evidence type="ECO:0000313" key="1">
    <source>
        <dbReference type="EMBL" id="CAG8495474.1"/>
    </source>
</evidence>
<accession>A0A9N8WSY2</accession>